<organism evidence="8 9">
    <name type="scientific">Klebsiella michiganensis</name>
    <dbReference type="NCBI Taxonomy" id="1134687"/>
    <lineage>
        <taxon>Bacteria</taxon>
        <taxon>Pseudomonadati</taxon>
        <taxon>Pseudomonadota</taxon>
        <taxon>Gammaproteobacteria</taxon>
        <taxon>Enterobacterales</taxon>
        <taxon>Enterobacteriaceae</taxon>
        <taxon>Klebsiella/Raoultella group</taxon>
        <taxon>Klebsiella</taxon>
    </lineage>
</organism>
<gene>
    <name evidence="8" type="ORF">NCTC11685_04960</name>
</gene>
<dbReference type="PANTHER" id="PTHR30201">
    <property type="entry name" value="TRIPHOSPHORIBOSYL-DEPHOSPHO-COA SYNTHASE"/>
    <property type="match status" value="1"/>
</dbReference>
<evidence type="ECO:0000313" key="9">
    <source>
        <dbReference type="Proteomes" id="UP000254863"/>
    </source>
</evidence>
<evidence type="ECO:0000256" key="5">
    <source>
        <dbReference type="ARBA" id="ARBA00022679"/>
    </source>
</evidence>
<dbReference type="InterPro" id="IPR002736">
    <property type="entry name" value="CitG"/>
</dbReference>
<dbReference type="GO" id="GO:0046917">
    <property type="term" value="F:triphosphoribosyl-dephospho-CoA synthase activity"/>
    <property type="evidence" value="ECO:0007669"/>
    <property type="project" value="UniProtKB-EC"/>
</dbReference>
<evidence type="ECO:0000256" key="2">
    <source>
        <dbReference type="ARBA" id="ARBA00006812"/>
    </source>
</evidence>
<name>A0A7H4PH12_9ENTR</name>
<keyword evidence="7" id="KW-0067">ATP-binding</keyword>
<proteinExistence type="inferred from homology"/>
<evidence type="ECO:0000256" key="1">
    <source>
        <dbReference type="ARBA" id="ARBA00001210"/>
    </source>
</evidence>
<dbReference type="GO" id="GO:0051191">
    <property type="term" value="P:prosthetic group biosynthetic process"/>
    <property type="evidence" value="ECO:0007669"/>
    <property type="project" value="TreeGrafter"/>
</dbReference>
<sequence length="234" mass="26223">MNETITLRPESRASTKDVIIDYMLASVDEVEQLQPALNLLAQPSVARGGYDFFVHCYEAGYAKIKQLKQNRRYLMRYFGTPRRGCKEVGLLCAAAGRLNALGQPLTHNRLCDVAGQYCASVADADAETRSGFYTVRSISLPVYRRLLRDKHPSGICLQQALLHLLAWKSDSPWARQQAQRLLWQGGVLGDKGEFALMTLDDELRERQFAWPDLRSLLAITGFLATFPAGPLFAD</sequence>
<reference evidence="8 9" key="1">
    <citation type="submission" date="2018-06" db="EMBL/GenBank/DDBJ databases">
        <authorList>
            <consortium name="Pathogen Informatics"/>
            <person name="Doyle S."/>
        </authorList>
    </citation>
    <scope>NUCLEOTIDE SEQUENCE [LARGE SCALE GENOMIC DNA]</scope>
    <source>
        <strain evidence="8 9">NCTC11685</strain>
    </source>
</reference>
<dbReference type="PANTHER" id="PTHR30201:SF2">
    <property type="entry name" value="2-(5''-TRIPHOSPHORIBOSYL)-3'-DEPHOSPHOCOENZYME-A SYNTHASE"/>
    <property type="match status" value="1"/>
</dbReference>
<dbReference type="Proteomes" id="UP000254863">
    <property type="component" value="Unassembled WGS sequence"/>
</dbReference>
<protein>
    <recommendedName>
        <fullName evidence="4">2-(5''-triphosphoribosyl)-3'-dephosphocoenzyme-A synthase</fullName>
        <ecNumber evidence="3">2.4.2.52</ecNumber>
    </recommendedName>
</protein>
<dbReference type="EC" id="2.4.2.52" evidence="3"/>
<dbReference type="EMBL" id="UGMS01000002">
    <property type="protein sequence ID" value="STW71603.1"/>
    <property type="molecule type" value="Genomic_DNA"/>
</dbReference>
<comment type="catalytic activity">
    <reaction evidence="1">
        <text>3'-dephospho-CoA + ATP = 2'-(5''-triphospho-alpha-D-ribosyl)-3'-dephospho-CoA + adenine</text>
        <dbReference type="Rhea" id="RHEA:15117"/>
        <dbReference type="ChEBI" id="CHEBI:16708"/>
        <dbReference type="ChEBI" id="CHEBI:30616"/>
        <dbReference type="ChEBI" id="CHEBI:57328"/>
        <dbReference type="ChEBI" id="CHEBI:61378"/>
        <dbReference type="EC" id="2.4.2.52"/>
    </reaction>
</comment>
<keyword evidence="5" id="KW-0808">Transferase</keyword>
<comment type="caution">
    <text evidence="8">The sequence shown here is derived from an EMBL/GenBank/DDBJ whole genome shotgun (WGS) entry which is preliminary data.</text>
</comment>
<keyword evidence="6" id="KW-0547">Nucleotide-binding</keyword>
<evidence type="ECO:0000313" key="8">
    <source>
        <dbReference type="EMBL" id="STW71603.1"/>
    </source>
</evidence>
<dbReference type="GO" id="GO:0005524">
    <property type="term" value="F:ATP binding"/>
    <property type="evidence" value="ECO:0007669"/>
    <property type="project" value="UniProtKB-KW"/>
</dbReference>
<accession>A0A7H4PH12</accession>
<evidence type="ECO:0000256" key="3">
    <source>
        <dbReference type="ARBA" id="ARBA00012074"/>
    </source>
</evidence>
<evidence type="ECO:0000256" key="6">
    <source>
        <dbReference type="ARBA" id="ARBA00022741"/>
    </source>
</evidence>
<comment type="similarity">
    <text evidence="2">Belongs to the CitG/MdcB family.</text>
</comment>
<dbReference type="AlphaFoldDB" id="A0A7H4PH12"/>
<evidence type="ECO:0000256" key="4">
    <source>
        <dbReference type="ARBA" id="ARBA00020625"/>
    </source>
</evidence>
<evidence type="ECO:0000256" key="7">
    <source>
        <dbReference type="ARBA" id="ARBA00022840"/>
    </source>
</evidence>